<dbReference type="GO" id="GO:0005634">
    <property type="term" value="C:nucleus"/>
    <property type="evidence" value="ECO:0007669"/>
    <property type="project" value="TreeGrafter"/>
</dbReference>
<keyword evidence="10" id="KW-1185">Reference proteome</keyword>
<dbReference type="GO" id="GO:0000307">
    <property type="term" value="C:cyclin-dependent protein kinase holoenzyme complex"/>
    <property type="evidence" value="ECO:0007669"/>
    <property type="project" value="TreeGrafter"/>
</dbReference>
<dbReference type="EC" id="2.7.11.22" evidence="2"/>
<dbReference type="GO" id="GO:0030332">
    <property type="term" value="F:cyclin binding"/>
    <property type="evidence" value="ECO:0007669"/>
    <property type="project" value="TreeGrafter"/>
</dbReference>
<proteinExistence type="inferred from homology"/>
<evidence type="ECO:0000313" key="10">
    <source>
        <dbReference type="Proteomes" id="UP001412239"/>
    </source>
</evidence>
<sequence>MAPSPPQAWKTALSFRERVAIVEHMFVLLFPHLTPPTSQPAKVTSLHNHARASLLELSDPNLEHSSALSSARAIEVESHEGSFSQEEYTRTWEAKLQELKAKCVERRLEARKPPAVPGSDDISNDAASQDIPHATDRGITIGRFTGCRHHNSGIFSDVYKALLKPMTLVSPAQFVALKVTTPSRMAPPHDSHREARILQRSGHKCVVKLLEKFTLSTSQFVMVFPFYNHSLDTLLKSNAKSTGEQMTGILQDVLCALEHIHSLGIIHRDVKPSNILLMDADGPAVLADFGIAWSPNDPESEPAERKITDVGTTCYRPPEILFGHTAYNTSLDMWAFGCVVAECYTDGHESLFDAGDLGSELQLIGSIFRKLGTPTLETWPESSNFSDFGKICFNNFPAQKWEDILPRAPRAITELLSELVVFESGDRLSAAEVRPPTYGATVYIC</sequence>
<dbReference type="SUPFAM" id="SSF56112">
    <property type="entry name" value="Protein kinase-like (PK-like)"/>
    <property type="match status" value="1"/>
</dbReference>
<dbReference type="Pfam" id="PF00069">
    <property type="entry name" value="Pkinase"/>
    <property type="match status" value="1"/>
</dbReference>
<dbReference type="InterPro" id="IPR000719">
    <property type="entry name" value="Prot_kinase_dom"/>
</dbReference>
<feature type="region of interest" description="Disordered" evidence="7">
    <location>
        <begin position="110"/>
        <end position="130"/>
    </location>
</feature>
<evidence type="ECO:0000256" key="2">
    <source>
        <dbReference type="ARBA" id="ARBA00012425"/>
    </source>
</evidence>
<dbReference type="EMBL" id="LN890945">
    <property type="protein sequence ID" value="CUS15542.1"/>
    <property type="molecule type" value="Genomic_DNA"/>
</dbReference>
<dbReference type="GO" id="GO:0010468">
    <property type="term" value="P:regulation of gene expression"/>
    <property type="evidence" value="ECO:0007669"/>
    <property type="project" value="TreeGrafter"/>
</dbReference>
<evidence type="ECO:0000256" key="5">
    <source>
        <dbReference type="ARBA" id="ARBA00047811"/>
    </source>
</evidence>
<dbReference type="InterPro" id="IPR008271">
    <property type="entry name" value="Ser/Thr_kinase_AS"/>
</dbReference>
<evidence type="ECO:0000259" key="8">
    <source>
        <dbReference type="PROSITE" id="PS50011"/>
    </source>
</evidence>
<dbReference type="SMART" id="SM00220">
    <property type="entry name" value="S_TKc"/>
    <property type="match status" value="1"/>
</dbReference>
<dbReference type="PROSITE" id="PS00108">
    <property type="entry name" value="PROTEIN_KINASE_ST"/>
    <property type="match status" value="1"/>
</dbReference>
<dbReference type="Proteomes" id="UP001412239">
    <property type="component" value="Unassembled WGS sequence"/>
</dbReference>
<evidence type="ECO:0000256" key="1">
    <source>
        <dbReference type="ARBA" id="ARBA00006485"/>
    </source>
</evidence>
<dbReference type="PROSITE" id="PS50011">
    <property type="entry name" value="PROTEIN_KINASE_DOM"/>
    <property type="match status" value="1"/>
</dbReference>
<dbReference type="GO" id="GO:0005737">
    <property type="term" value="C:cytoplasm"/>
    <property type="evidence" value="ECO:0007669"/>
    <property type="project" value="TreeGrafter"/>
</dbReference>
<dbReference type="Gene3D" id="3.30.200.20">
    <property type="entry name" value="Phosphorylase Kinase, domain 1"/>
    <property type="match status" value="1"/>
</dbReference>
<name>A0A292Q6V4_9PEZI</name>
<dbReference type="Gene3D" id="1.10.510.10">
    <property type="entry name" value="Transferase(Phosphotransferase) domain 1"/>
    <property type="match status" value="1"/>
</dbReference>
<dbReference type="GO" id="GO:0007165">
    <property type="term" value="P:signal transduction"/>
    <property type="evidence" value="ECO:0007669"/>
    <property type="project" value="TreeGrafter"/>
</dbReference>
<comment type="similarity">
    <text evidence="1">Belongs to the protein kinase superfamily. CMGC Ser/Thr protein kinase family. CDC2/CDKX subfamily.</text>
</comment>
<dbReference type="PANTHER" id="PTHR24056">
    <property type="entry name" value="CELL DIVISION PROTEIN KINASE"/>
    <property type="match status" value="1"/>
</dbReference>
<dbReference type="InterPro" id="IPR050108">
    <property type="entry name" value="CDK"/>
</dbReference>
<dbReference type="PANTHER" id="PTHR24056:SF576">
    <property type="entry name" value="SERINE_THREONINE-PROTEIN KINASE CSK1"/>
    <property type="match status" value="1"/>
</dbReference>
<protein>
    <recommendedName>
        <fullName evidence="2">cyclin-dependent kinase</fullName>
        <ecNumber evidence="2">2.7.11.22</ecNumber>
    </recommendedName>
</protein>
<evidence type="ECO:0000256" key="7">
    <source>
        <dbReference type="SAM" id="MobiDB-lite"/>
    </source>
</evidence>
<dbReference type="GO" id="GO:0000082">
    <property type="term" value="P:G1/S transition of mitotic cell cycle"/>
    <property type="evidence" value="ECO:0007669"/>
    <property type="project" value="TreeGrafter"/>
</dbReference>
<keyword evidence="3" id="KW-0547">Nucleotide-binding</keyword>
<organism evidence="9 10">
    <name type="scientific">Tuber aestivum</name>
    <name type="common">summer truffle</name>
    <dbReference type="NCBI Taxonomy" id="59557"/>
    <lineage>
        <taxon>Eukaryota</taxon>
        <taxon>Fungi</taxon>
        <taxon>Dikarya</taxon>
        <taxon>Ascomycota</taxon>
        <taxon>Pezizomycotina</taxon>
        <taxon>Pezizomycetes</taxon>
        <taxon>Pezizales</taxon>
        <taxon>Tuberaceae</taxon>
        <taxon>Tuber</taxon>
    </lineage>
</organism>
<keyword evidence="4" id="KW-0067">ATP-binding</keyword>
<comment type="catalytic activity">
    <reaction evidence="6">
        <text>L-seryl-[protein] + ATP = O-phospho-L-seryl-[protein] + ADP + H(+)</text>
        <dbReference type="Rhea" id="RHEA:17989"/>
        <dbReference type="Rhea" id="RHEA-COMP:9863"/>
        <dbReference type="Rhea" id="RHEA-COMP:11604"/>
        <dbReference type="ChEBI" id="CHEBI:15378"/>
        <dbReference type="ChEBI" id="CHEBI:29999"/>
        <dbReference type="ChEBI" id="CHEBI:30616"/>
        <dbReference type="ChEBI" id="CHEBI:83421"/>
        <dbReference type="ChEBI" id="CHEBI:456216"/>
        <dbReference type="EC" id="2.7.11.22"/>
    </reaction>
</comment>
<comment type="catalytic activity">
    <reaction evidence="5">
        <text>L-threonyl-[protein] + ATP = O-phospho-L-threonyl-[protein] + ADP + H(+)</text>
        <dbReference type="Rhea" id="RHEA:46608"/>
        <dbReference type="Rhea" id="RHEA-COMP:11060"/>
        <dbReference type="Rhea" id="RHEA-COMP:11605"/>
        <dbReference type="ChEBI" id="CHEBI:15378"/>
        <dbReference type="ChEBI" id="CHEBI:30013"/>
        <dbReference type="ChEBI" id="CHEBI:30616"/>
        <dbReference type="ChEBI" id="CHEBI:61977"/>
        <dbReference type="ChEBI" id="CHEBI:456216"/>
        <dbReference type="EC" id="2.7.11.22"/>
    </reaction>
</comment>
<evidence type="ECO:0000256" key="6">
    <source>
        <dbReference type="ARBA" id="ARBA00048367"/>
    </source>
</evidence>
<dbReference type="InterPro" id="IPR011009">
    <property type="entry name" value="Kinase-like_dom_sf"/>
</dbReference>
<gene>
    <name evidence="9" type="ORF">GSTUAT00000245001</name>
</gene>
<dbReference type="GO" id="GO:0010389">
    <property type="term" value="P:regulation of G2/M transition of mitotic cell cycle"/>
    <property type="evidence" value="ECO:0007669"/>
    <property type="project" value="TreeGrafter"/>
</dbReference>
<accession>A0A292Q6V4</accession>
<dbReference type="AlphaFoldDB" id="A0A292Q6V4"/>
<evidence type="ECO:0000313" key="9">
    <source>
        <dbReference type="EMBL" id="CUS15542.1"/>
    </source>
</evidence>
<dbReference type="GO" id="GO:0005524">
    <property type="term" value="F:ATP binding"/>
    <property type="evidence" value="ECO:0007669"/>
    <property type="project" value="UniProtKB-KW"/>
</dbReference>
<evidence type="ECO:0000256" key="4">
    <source>
        <dbReference type="ARBA" id="ARBA00022840"/>
    </source>
</evidence>
<dbReference type="GO" id="GO:0004693">
    <property type="term" value="F:cyclin-dependent protein serine/threonine kinase activity"/>
    <property type="evidence" value="ECO:0007669"/>
    <property type="project" value="UniProtKB-EC"/>
</dbReference>
<evidence type="ECO:0000256" key="3">
    <source>
        <dbReference type="ARBA" id="ARBA00022741"/>
    </source>
</evidence>
<reference evidence="9" key="1">
    <citation type="submission" date="2015-10" db="EMBL/GenBank/DDBJ databases">
        <authorList>
            <person name="Regsiter A."/>
            <person name="william w."/>
        </authorList>
    </citation>
    <scope>NUCLEOTIDE SEQUENCE</scope>
    <source>
        <strain evidence="9">Montdore</strain>
    </source>
</reference>
<feature type="domain" description="Protein kinase" evidence="8">
    <location>
        <begin position="144"/>
        <end position="438"/>
    </location>
</feature>